<sequence>MSNEGKPESSAPPANEAGITGAATSTKKKENKPKKDVVIPPKKPKLSKAERRAKQEAQRAAKGLNIGGGGVGVGGKKSGGGNGQDGNGGGNGNGRDGDKAAKNNSTGSSQPKNSSSQDESSNAATKDKNQDKTLNFFSHLPPYKDFKTNPDFSGICLASSSGLPPSSSSNNGNQNLHPAVIALGIQYADGTIRGSNSRTIAMLQTFQTVVEDYSFPTKDSRTDYRNDLENTVLKPAFTYWTTKCRLHSVTMGNAFTFLKLAVVSLDRYMEEKEVKEILIDGMEAYIEERIKFADQAIVKYASTKIIDGDVILVYAKSELIQMLLMHVKNNSDRNFRVILVDSRPLLEAKDMLERLMDAGIECTYILLNSVSYVMKEVTKVFLGASALLRDGSVLNRVGTASIALIARNHNIPVLVCCETYKISSRVQLESITGNELGDPNELVSNTCHGENGASSSLLKDWREKDCLRLLNLLYDLTPSEFVSGIVTEMGILPPTSVAVLLREMNPQDSSSGIKATN</sequence>
<evidence type="ECO:0000256" key="2">
    <source>
        <dbReference type="ARBA" id="ARBA00007251"/>
    </source>
</evidence>
<evidence type="ECO:0000256" key="7">
    <source>
        <dbReference type="ARBA" id="ARBA00044356"/>
    </source>
</evidence>
<evidence type="ECO:0000256" key="1">
    <source>
        <dbReference type="ARBA" id="ARBA00004514"/>
    </source>
</evidence>
<evidence type="ECO:0000313" key="11">
    <source>
        <dbReference type="EMBL" id="CAE0462653.1"/>
    </source>
</evidence>
<name>A0A7S3Q222_9STRA</name>
<dbReference type="Pfam" id="PF01008">
    <property type="entry name" value="IF-2B"/>
    <property type="match status" value="1"/>
</dbReference>
<dbReference type="SUPFAM" id="SSF100950">
    <property type="entry name" value="NagB/RpiA/CoA transferase-like"/>
    <property type="match status" value="1"/>
</dbReference>
<dbReference type="Gene3D" id="3.40.50.10470">
    <property type="entry name" value="Translation initiation factor eif-2b, domain 2"/>
    <property type="match status" value="1"/>
</dbReference>
<dbReference type="InterPro" id="IPR042529">
    <property type="entry name" value="IF_2B-like_C"/>
</dbReference>
<gene>
    <name evidence="11" type="ORF">CDEB00056_LOCUS7494</name>
</gene>
<evidence type="ECO:0000256" key="3">
    <source>
        <dbReference type="ARBA" id="ARBA00022490"/>
    </source>
</evidence>
<feature type="region of interest" description="Disordered" evidence="10">
    <location>
        <begin position="1"/>
        <end position="136"/>
    </location>
</feature>
<comment type="subunit">
    <text evidence="8">Component of the translation initiation factor 2B (eIF2B) complex which is a heterodecamer of two sets of five different subunits: alpha, beta, gamma, delta and epsilon. Subunits alpha, beta and delta comprise a regulatory subcomplex and subunits epsilon and gamma comprise a catalytic subcomplex. Within the complex, the hexameric regulatory complex resides at the center, with the two heterodimeric catalytic subcomplexes bound on opposite sides.</text>
</comment>
<dbReference type="InterPro" id="IPR000649">
    <property type="entry name" value="IF-2B-related"/>
</dbReference>
<dbReference type="GO" id="GO:0003743">
    <property type="term" value="F:translation initiation factor activity"/>
    <property type="evidence" value="ECO:0007669"/>
    <property type="project" value="UniProtKB-KW"/>
</dbReference>
<dbReference type="AlphaFoldDB" id="A0A7S3Q222"/>
<evidence type="ECO:0000256" key="9">
    <source>
        <dbReference type="RuleBase" id="RU003814"/>
    </source>
</evidence>
<dbReference type="GO" id="GO:0005829">
    <property type="term" value="C:cytosol"/>
    <property type="evidence" value="ECO:0007669"/>
    <property type="project" value="UniProtKB-SubCell"/>
</dbReference>
<organism evidence="11">
    <name type="scientific">Chaetoceros debilis</name>
    <dbReference type="NCBI Taxonomy" id="122233"/>
    <lineage>
        <taxon>Eukaryota</taxon>
        <taxon>Sar</taxon>
        <taxon>Stramenopiles</taxon>
        <taxon>Ochrophyta</taxon>
        <taxon>Bacillariophyta</taxon>
        <taxon>Coscinodiscophyceae</taxon>
        <taxon>Chaetocerotophycidae</taxon>
        <taxon>Chaetocerotales</taxon>
        <taxon>Chaetocerotaceae</taxon>
        <taxon>Chaetoceros</taxon>
    </lineage>
</organism>
<dbReference type="PANTHER" id="PTHR10233:SF14">
    <property type="entry name" value="TRANSLATION INITIATION FACTOR EIF-2B SUBUNIT DELTA"/>
    <property type="match status" value="1"/>
</dbReference>
<keyword evidence="3" id="KW-0963">Cytoplasm</keyword>
<dbReference type="PANTHER" id="PTHR10233">
    <property type="entry name" value="TRANSLATION INITIATION FACTOR EIF-2B"/>
    <property type="match status" value="1"/>
</dbReference>
<evidence type="ECO:0000256" key="6">
    <source>
        <dbReference type="ARBA" id="ARBA00044147"/>
    </source>
</evidence>
<feature type="compositionally biased region" description="Gly residues" evidence="10">
    <location>
        <begin position="65"/>
        <end position="94"/>
    </location>
</feature>
<feature type="compositionally biased region" description="Basic and acidic residues" evidence="10">
    <location>
        <begin position="47"/>
        <end position="59"/>
    </location>
</feature>
<evidence type="ECO:0000256" key="4">
    <source>
        <dbReference type="ARBA" id="ARBA00022540"/>
    </source>
</evidence>
<reference evidence="11" key="1">
    <citation type="submission" date="2021-01" db="EMBL/GenBank/DDBJ databases">
        <authorList>
            <person name="Corre E."/>
            <person name="Pelletier E."/>
            <person name="Niang G."/>
            <person name="Scheremetjew M."/>
            <person name="Finn R."/>
            <person name="Kale V."/>
            <person name="Holt S."/>
            <person name="Cochrane G."/>
            <person name="Meng A."/>
            <person name="Brown T."/>
            <person name="Cohen L."/>
        </authorList>
    </citation>
    <scope>NUCLEOTIDE SEQUENCE</scope>
    <source>
        <strain evidence="11">MM31A-1</strain>
    </source>
</reference>
<accession>A0A7S3Q222</accession>
<dbReference type="EMBL" id="HBIO01009710">
    <property type="protein sequence ID" value="CAE0462653.1"/>
    <property type="molecule type" value="Transcribed_RNA"/>
</dbReference>
<feature type="compositionally biased region" description="Polar residues" evidence="10">
    <location>
        <begin position="102"/>
        <end position="124"/>
    </location>
</feature>
<comment type="similarity">
    <text evidence="2 9">Belongs to the eIF-2B alpha/beta/delta subunits family.</text>
</comment>
<comment type="subcellular location">
    <subcellularLocation>
        <location evidence="1">Cytoplasm</location>
        <location evidence="1">Cytosol</location>
    </subcellularLocation>
</comment>
<evidence type="ECO:0000256" key="10">
    <source>
        <dbReference type="SAM" id="MobiDB-lite"/>
    </source>
</evidence>
<keyword evidence="4" id="KW-0396">Initiation factor</keyword>
<evidence type="ECO:0000256" key="5">
    <source>
        <dbReference type="ARBA" id="ARBA00022917"/>
    </source>
</evidence>
<evidence type="ECO:0000256" key="8">
    <source>
        <dbReference type="ARBA" id="ARBA00046432"/>
    </source>
</evidence>
<proteinExistence type="inferred from homology"/>
<keyword evidence="5" id="KW-0648">Protein biosynthesis</keyword>
<protein>
    <recommendedName>
        <fullName evidence="6">Translation initiation factor eIF2B subunit delta</fullName>
    </recommendedName>
    <alternativeName>
        <fullName evidence="7">eIF2B GDP-GTP exchange factor subunit delta</fullName>
    </alternativeName>
</protein>
<dbReference type="InterPro" id="IPR037171">
    <property type="entry name" value="NagB/RpiA_transferase-like"/>
</dbReference>